<keyword evidence="2" id="KW-1185">Reference proteome</keyword>
<dbReference type="AlphaFoldDB" id="A0A286RG91"/>
<dbReference type="KEGG" id="ttf:THTE_2379"/>
<name>A0A286RG91_9BACT</name>
<dbReference type="EMBL" id="CP018477">
    <property type="protein sequence ID" value="ASV74981.1"/>
    <property type="molecule type" value="Genomic_DNA"/>
</dbReference>
<dbReference type="Proteomes" id="UP000215086">
    <property type="component" value="Chromosome"/>
</dbReference>
<organism evidence="1 2">
    <name type="scientific">Thermogutta terrifontis</name>
    <dbReference type="NCBI Taxonomy" id="1331910"/>
    <lineage>
        <taxon>Bacteria</taxon>
        <taxon>Pseudomonadati</taxon>
        <taxon>Planctomycetota</taxon>
        <taxon>Planctomycetia</taxon>
        <taxon>Pirellulales</taxon>
        <taxon>Thermoguttaceae</taxon>
        <taxon>Thermogutta</taxon>
    </lineage>
</organism>
<protein>
    <submittedName>
        <fullName evidence="1">Uncharacterized protein</fullName>
    </submittedName>
</protein>
<evidence type="ECO:0000313" key="2">
    <source>
        <dbReference type="Proteomes" id="UP000215086"/>
    </source>
</evidence>
<gene>
    <name evidence="1" type="ORF">THTE_2379</name>
</gene>
<sequence length="57" mass="6562">MRGDSLFCWRANRTTATPLHTADWKVAARLKRLLSDSRKRLLEFDKRSGKKLGEMAA</sequence>
<accession>A0A286RG91</accession>
<evidence type="ECO:0000313" key="1">
    <source>
        <dbReference type="EMBL" id="ASV74981.1"/>
    </source>
</evidence>
<proteinExistence type="predicted"/>
<reference evidence="1 2" key="1">
    <citation type="journal article" name="Front. Microbiol.">
        <title>Sugar Metabolism of the First Thermophilic Planctomycete Thermogutta terrifontis: Comparative Genomic and Transcriptomic Approaches.</title>
        <authorList>
            <person name="Elcheninov A.G."/>
            <person name="Menzel P."/>
            <person name="Gudbergsdottir S.R."/>
            <person name="Slesarev A.I."/>
            <person name="Kadnikov V.V."/>
            <person name="Krogh A."/>
            <person name="Bonch-Osmolovskaya E.A."/>
            <person name="Peng X."/>
            <person name="Kublanov I.V."/>
        </authorList>
    </citation>
    <scope>NUCLEOTIDE SEQUENCE [LARGE SCALE GENOMIC DNA]</scope>
    <source>
        <strain evidence="1 2">R1</strain>
    </source>
</reference>